<dbReference type="RefSeq" id="XP_029120194.1">
    <property type="nucleotide sequence ID" value="XM_029264361.1"/>
</dbReference>
<dbReference type="PRINTS" id="PR00723">
    <property type="entry name" value="SUBTILISIN"/>
</dbReference>
<keyword evidence="2 7" id="KW-0645">Protease</keyword>
<dbReference type="Gene3D" id="3.40.50.200">
    <property type="entry name" value="Peptidase S8/S53 domain"/>
    <property type="match status" value="1"/>
</dbReference>
<gene>
    <name evidence="12" type="primary">LOC105044238</name>
</gene>
<dbReference type="PROSITE" id="PS00138">
    <property type="entry name" value="SUBTILASE_SER"/>
    <property type="match status" value="1"/>
</dbReference>
<evidence type="ECO:0000313" key="11">
    <source>
        <dbReference type="Proteomes" id="UP000504607"/>
    </source>
</evidence>
<dbReference type="GO" id="GO:0006508">
    <property type="term" value="P:proteolysis"/>
    <property type="evidence" value="ECO:0007669"/>
    <property type="project" value="UniProtKB-KW"/>
</dbReference>
<feature type="active site" description="Charge relay system" evidence="6 7">
    <location>
        <position position="111"/>
    </location>
</feature>
<evidence type="ECO:0000256" key="1">
    <source>
        <dbReference type="ARBA" id="ARBA00011073"/>
    </source>
</evidence>
<keyword evidence="5 7" id="KW-0720">Serine protease</keyword>
<protein>
    <submittedName>
        <fullName evidence="12">Subtilisin-like protease SBT3.9</fullName>
    </submittedName>
</protein>
<evidence type="ECO:0000256" key="2">
    <source>
        <dbReference type="ARBA" id="ARBA00022670"/>
    </source>
</evidence>
<dbReference type="InterPro" id="IPR023828">
    <property type="entry name" value="Peptidase_S8_Ser-AS"/>
</dbReference>
<evidence type="ECO:0000259" key="8">
    <source>
        <dbReference type="Pfam" id="PF00082"/>
    </source>
</evidence>
<dbReference type="AlphaFoldDB" id="A0A8N4IDR5"/>
<organism evidence="11 12">
    <name type="scientific">Elaeis guineensis var. tenera</name>
    <name type="common">Oil palm</name>
    <dbReference type="NCBI Taxonomy" id="51953"/>
    <lineage>
        <taxon>Eukaryota</taxon>
        <taxon>Viridiplantae</taxon>
        <taxon>Streptophyta</taxon>
        <taxon>Embryophyta</taxon>
        <taxon>Tracheophyta</taxon>
        <taxon>Spermatophyta</taxon>
        <taxon>Magnoliopsida</taxon>
        <taxon>Liliopsida</taxon>
        <taxon>Arecaceae</taxon>
        <taxon>Arecoideae</taxon>
        <taxon>Cocoseae</taxon>
        <taxon>Elaeidinae</taxon>
        <taxon>Elaeis</taxon>
    </lineage>
</organism>
<evidence type="ECO:0000259" key="9">
    <source>
        <dbReference type="Pfam" id="PF05922"/>
    </source>
</evidence>
<dbReference type="Gene3D" id="3.50.30.30">
    <property type="match status" value="1"/>
</dbReference>
<dbReference type="Gene3D" id="3.30.70.80">
    <property type="entry name" value="Peptidase S8 propeptide/proteinase inhibitor I9"/>
    <property type="match status" value="1"/>
</dbReference>
<dbReference type="FunFam" id="3.30.70.80:FF:000002">
    <property type="entry name" value="Subtilisin-like protease SBT5.3"/>
    <property type="match status" value="1"/>
</dbReference>
<dbReference type="Pfam" id="PF00082">
    <property type="entry name" value="Peptidase_S8"/>
    <property type="match status" value="1"/>
</dbReference>
<dbReference type="CDD" id="cd02120">
    <property type="entry name" value="PA_subtilisin_like"/>
    <property type="match status" value="1"/>
</dbReference>
<evidence type="ECO:0000256" key="5">
    <source>
        <dbReference type="ARBA" id="ARBA00022825"/>
    </source>
</evidence>
<evidence type="ECO:0000313" key="12">
    <source>
        <dbReference type="RefSeq" id="XP_029120194.1"/>
    </source>
</evidence>
<dbReference type="InterPro" id="IPR037045">
    <property type="entry name" value="S8pro/Inhibitor_I9_sf"/>
</dbReference>
<dbReference type="InterPro" id="IPR036852">
    <property type="entry name" value="Peptidase_S8/S53_dom_sf"/>
</dbReference>
<evidence type="ECO:0000256" key="6">
    <source>
        <dbReference type="PIRSR" id="PIRSR615500-1"/>
    </source>
</evidence>
<dbReference type="FunFam" id="2.60.40.2310:FF:000001">
    <property type="entry name" value="Subtilisin-like protease SBT1.5"/>
    <property type="match status" value="1"/>
</dbReference>
<dbReference type="InterPro" id="IPR045051">
    <property type="entry name" value="SBT"/>
</dbReference>
<feature type="domain" description="Subtilisin-like protease fibronectin type-III" evidence="10">
    <location>
        <begin position="600"/>
        <end position="695"/>
    </location>
</feature>
<feature type="active site" description="Charge relay system" evidence="6 7">
    <location>
        <position position="494"/>
    </location>
</feature>
<proteinExistence type="inferred from homology"/>
<dbReference type="InterPro" id="IPR015500">
    <property type="entry name" value="Peptidase_S8_subtilisin-rel"/>
</dbReference>
<dbReference type="Pfam" id="PF05922">
    <property type="entry name" value="Inhibitor_I9"/>
    <property type="match status" value="1"/>
</dbReference>
<dbReference type="InterPro" id="IPR010259">
    <property type="entry name" value="S8pro/Inhibitor_I9"/>
</dbReference>
<dbReference type="Gene3D" id="2.60.40.2310">
    <property type="match status" value="1"/>
</dbReference>
<reference evidence="12" key="1">
    <citation type="submission" date="2025-08" db="UniProtKB">
        <authorList>
            <consortium name="RefSeq"/>
        </authorList>
    </citation>
    <scope>IDENTIFICATION</scope>
</reference>
<comment type="similarity">
    <text evidence="1 7">Belongs to the peptidase S8 family.</text>
</comment>
<dbReference type="KEGG" id="egu:105044238"/>
<sequence length="707" mass="76408">MGEKQHEDPNLVTASHHDMLTSLLGSKEKALNSIVYSYKHGFSGFAAWLTKSQANKISDFPGVLSVMPNRKHRVHTTRSWDFLGLNYYHPTATGLLHKANYGENVIIGVIDSGIWPESKSFNDHGFGPVPSRWKGKCEVGQLFDAKHCNKKLIGARWYNEGADAEQLKGEYMSPRDLDGHGTHTASTAAGILVENVSFHGLAAEAARGGAPRARLAIYKACWGTPPSCSVAAVLAAMDDAIHDGVNVLSLSVGGSFETPESLHAVANGITVVFSGGNDGPYFQTVDHPSPWVITVAASTIDRSFPTVITLGNNQKLVGQSRYRGAKKDDNFRELVWGSGCTARAINAVGVAGKIVLCFDPKSLTTFMSPSSIDDAIGDVKEGRGKGIILGMHTINALDAFASFEGFPAAAVDYEMAFRMYEYIDQARRKNMTPSVKIAPTQSTIGNVVAPKIAAFSSRGPSTTFPEVLKPDIAAPGVNVLAAMGYQYKFDSGTSMACPHVSGVVALLKSLHPNWSPAAIKSALVTTASVTNEYGTPITAEGVLRKAADPFDFGGGHINPNRAADPGLIYDFNPKDYVKFFDSSLSRTEYCNAKRIPLYHINLPSIAIPNLRTSLTTWRTVTNVGQVYARYKAIIESPPGVKMVVEPSSLIFDATTKMRTFKVTFTSTYKKQGDYTFGSLTWNDGGTHSVRIPIAVRVIIEDFYADTA</sequence>
<accession>A0A8N4IDR5</accession>
<keyword evidence="4 7" id="KW-0378">Hydrolase</keyword>
<dbReference type="CDD" id="cd04852">
    <property type="entry name" value="Peptidases_S8_3"/>
    <property type="match status" value="1"/>
</dbReference>
<keyword evidence="3" id="KW-0732">Signal</keyword>
<dbReference type="PROSITE" id="PS51892">
    <property type="entry name" value="SUBTILASE"/>
    <property type="match status" value="1"/>
</dbReference>
<evidence type="ECO:0000259" key="10">
    <source>
        <dbReference type="Pfam" id="PF17766"/>
    </source>
</evidence>
<keyword evidence="11" id="KW-1185">Reference proteome</keyword>
<dbReference type="PANTHER" id="PTHR10795">
    <property type="entry name" value="PROPROTEIN CONVERTASE SUBTILISIN/KEXIN"/>
    <property type="match status" value="1"/>
</dbReference>
<feature type="domain" description="Inhibitor I9" evidence="9">
    <location>
        <begin position="3"/>
        <end position="75"/>
    </location>
</feature>
<name>A0A8N4IDR5_ELAGV</name>
<dbReference type="Pfam" id="PF17766">
    <property type="entry name" value="fn3_6"/>
    <property type="match status" value="1"/>
</dbReference>
<dbReference type="InterPro" id="IPR041469">
    <property type="entry name" value="Subtilisin-like_FN3"/>
</dbReference>
<dbReference type="FunFam" id="3.40.50.200:FF:000006">
    <property type="entry name" value="Subtilisin-like protease SBT1.5"/>
    <property type="match status" value="1"/>
</dbReference>
<feature type="domain" description="Peptidase S8/S53" evidence="8">
    <location>
        <begin position="102"/>
        <end position="532"/>
    </location>
</feature>
<dbReference type="SUPFAM" id="SSF52743">
    <property type="entry name" value="Subtilisin-like"/>
    <property type="match status" value="1"/>
</dbReference>
<dbReference type="InterPro" id="IPR000209">
    <property type="entry name" value="Peptidase_S8/S53_dom"/>
</dbReference>
<evidence type="ECO:0000256" key="7">
    <source>
        <dbReference type="PROSITE-ProRule" id="PRU01240"/>
    </source>
</evidence>
<dbReference type="OrthoDB" id="206201at2759"/>
<dbReference type="InterPro" id="IPR034197">
    <property type="entry name" value="Peptidases_S8_3"/>
</dbReference>
<feature type="active site" description="Charge relay system" evidence="6 7">
    <location>
        <position position="180"/>
    </location>
</feature>
<evidence type="ECO:0000256" key="3">
    <source>
        <dbReference type="ARBA" id="ARBA00022729"/>
    </source>
</evidence>
<dbReference type="Proteomes" id="UP000504607">
    <property type="component" value="Chromosome 4"/>
</dbReference>
<dbReference type="GO" id="GO:0004252">
    <property type="term" value="F:serine-type endopeptidase activity"/>
    <property type="evidence" value="ECO:0007669"/>
    <property type="project" value="UniProtKB-UniRule"/>
</dbReference>
<evidence type="ECO:0000256" key="4">
    <source>
        <dbReference type="ARBA" id="ARBA00022801"/>
    </source>
</evidence>